<organism evidence="1 2">
    <name type="scientific">Pseudobutyrivibrio ruminis</name>
    <dbReference type="NCBI Taxonomy" id="46206"/>
    <lineage>
        <taxon>Bacteria</taxon>
        <taxon>Bacillati</taxon>
        <taxon>Bacillota</taxon>
        <taxon>Clostridia</taxon>
        <taxon>Lachnospirales</taxon>
        <taxon>Lachnospiraceae</taxon>
        <taxon>Pseudobutyrivibrio</taxon>
    </lineage>
</organism>
<dbReference type="InterPro" id="IPR023214">
    <property type="entry name" value="HAD_sf"/>
</dbReference>
<name>A0A1H7JA17_9FIRM</name>
<evidence type="ECO:0008006" key="3">
    <source>
        <dbReference type="Google" id="ProtNLM"/>
    </source>
</evidence>
<evidence type="ECO:0000313" key="2">
    <source>
        <dbReference type="Proteomes" id="UP000182321"/>
    </source>
</evidence>
<dbReference type="InterPro" id="IPR036412">
    <property type="entry name" value="HAD-like_sf"/>
</dbReference>
<sequence length="622" mass="70943">MQEELKKIEEYKTIADDFALLRVDAEQKARIFNSGDEIGIKDIYKCFVKRCHLPESKIDELIALEIKAEQANIVAIEENIDYLKEIISKNNPVVLISDMYLSAETIRGLLCSIDNVFKGINIYVSCDCDSRKIDGSLYKYVRQKENVEYNDWIHIGDNIVADGNVPDLLGIHTKVVKEYVLNQLENNIARYFNSNYDLDSQLFLGLLKKVCINANDEVFRIGAICGGTVLYPYCEWLVNEALQLGIEKLLFMSRDGFILKRIADLIIDAKKISLKTEYIYVSRNLLRDNDQQGQRAVEYLNQFITSSEKVAFVDFDGTGKSLVNLSKKMNRHVLGFYYYLEGKDTGDTYSLNSYTSIPAKSAACEIICRAPHGPVVDYKNDGGKIVPILAEVEESVWCESGLYSYIEGALSYAKQYLNWYENKKGLSAIKLGKYVMNYVENECDSQVMNYVGDFPHNDANESETDSYGPLLHEEDLRAIYTNRLNEPIEHYYKGGNIEYSIRRTFDGKKNLFDCVNVSSAKKNAGAKKVAIYAAGKYGCEAWYRLQKECNVEVVAWVDSNYQRYKTNNIKAPANLKTLNFDEVIVALASEKVFKAVKEMLVDAGIDERKITWICDYWKGFVI</sequence>
<dbReference type="Proteomes" id="UP000182321">
    <property type="component" value="Unassembled WGS sequence"/>
</dbReference>
<dbReference type="EMBL" id="FNZX01000009">
    <property type="protein sequence ID" value="SEK70737.1"/>
    <property type="molecule type" value="Genomic_DNA"/>
</dbReference>
<dbReference type="Gene3D" id="3.40.50.1000">
    <property type="entry name" value="HAD superfamily/HAD-like"/>
    <property type="match status" value="1"/>
</dbReference>
<dbReference type="RefSeq" id="WP_074790851.1">
    <property type="nucleotide sequence ID" value="NZ_FNZX01000009.1"/>
</dbReference>
<protein>
    <recommendedName>
        <fullName evidence="3">Haloacid dehalogenase-like hydrolase</fullName>
    </recommendedName>
</protein>
<accession>A0A1H7JA17</accession>
<keyword evidence="2" id="KW-1185">Reference proteome</keyword>
<evidence type="ECO:0000313" key="1">
    <source>
        <dbReference type="EMBL" id="SEK70737.1"/>
    </source>
</evidence>
<dbReference type="SUPFAM" id="SSF56784">
    <property type="entry name" value="HAD-like"/>
    <property type="match status" value="1"/>
</dbReference>
<reference evidence="2" key="1">
    <citation type="submission" date="2016-10" db="EMBL/GenBank/DDBJ databases">
        <authorList>
            <person name="Varghese N."/>
        </authorList>
    </citation>
    <scope>NUCLEOTIDE SEQUENCE [LARGE SCALE GENOMIC DNA]</scope>
    <source>
        <strain evidence="2">ACV-9</strain>
    </source>
</reference>
<gene>
    <name evidence="1" type="ORF">SAMN02910377_01593</name>
</gene>
<proteinExistence type="predicted"/>
<dbReference type="AlphaFoldDB" id="A0A1H7JA17"/>
<dbReference type="Gene3D" id="3.40.50.720">
    <property type="entry name" value="NAD(P)-binding Rossmann-like Domain"/>
    <property type="match status" value="1"/>
</dbReference>